<dbReference type="SUPFAM" id="SSF54427">
    <property type="entry name" value="NTF2-like"/>
    <property type="match status" value="1"/>
</dbReference>
<organism evidence="2 3">
    <name type="scientific">Dickeya chrysanthemi</name>
    <name type="common">Pectobacterium chrysanthemi</name>
    <name type="synonym">Erwinia chrysanthemi</name>
    <dbReference type="NCBI Taxonomy" id="556"/>
    <lineage>
        <taxon>Bacteria</taxon>
        <taxon>Pseudomonadati</taxon>
        <taxon>Pseudomonadota</taxon>
        <taxon>Gammaproteobacteria</taxon>
        <taxon>Enterobacterales</taxon>
        <taxon>Pectobacteriaceae</taxon>
        <taxon>Dickeya</taxon>
    </lineage>
</organism>
<dbReference type="InterPro" id="IPR037401">
    <property type="entry name" value="SnoaL-like"/>
</dbReference>
<dbReference type="Pfam" id="PF12680">
    <property type="entry name" value="SnoaL_2"/>
    <property type="match status" value="1"/>
</dbReference>
<evidence type="ECO:0000313" key="3">
    <source>
        <dbReference type="Proteomes" id="UP001359469"/>
    </source>
</evidence>
<evidence type="ECO:0000313" key="2">
    <source>
        <dbReference type="EMBL" id="MEI7063069.1"/>
    </source>
</evidence>
<name>A0ABU8JK18_DICCH</name>
<comment type="caution">
    <text evidence="2">The sequence shown here is derived from an EMBL/GenBank/DDBJ whole genome shotgun (WGS) entry which is preliminary data.</text>
</comment>
<gene>
    <name evidence="2" type="ORF">WCU84_05240</name>
</gene>
<proteinExistence type="predicted"/>
<dbReference type="InterPro" id="IPR032710">
    <property type="entry name" value="NTF2-like_dom_sf"/>
</dbReference>
<dbReference type="Gene3D" id="3.10.450.50">
    <property type="match status" value="1"/>
</dbReference>
<dbReference type="EMBL" id="JBBBOO010000003">
    <property type="protein sequence ID" value="MEI7063069.1"/>
    <property type="molecule type" value="Genomic_DNA"/>
</dbReference>
<keyword evidence="3" id="KW-1185">Reference proteome</keyword>
<dbReference type="RefSeq" id="WP_040000248.1">
    <property type="nucleotide sequence ID" value="NZ_CP161827.1"/>
</dbReference>
<feature type="domain" description="SnoaL-like" evidence="1">
    <location>
        <begin position="13"/>
        <end position="113"/>
    </location>
</feature>
<dbReference type="Proteomes" id="UP001359469">
    <property type="component" value="Unassembled WGS sequence"/>
</dbReference>
<sequence>MSTLRTVFDNFAGFYAGLDTQPLERLPAIYHPDALLVDPFGQHRGLPAIQRYFAHLLENTAQCYFTVDDPVCDTHRFAMSWTMHWSHPRIAGGKPLSLSGCSIVELQQTHITHQRDFYDAGEMIYEHLPVLGWAVRHVKRRVCA</sequence>
<accession>A0ABU8JK18</accession>
<reference evidence="2 3" key="1">
    <citation type="submission" date="2024-03" db="EMBL/GenBank/DDBJ databases">
        <title>Analysis of soft rot Pectobacteriaceae population diversity in US potato growing regions between 2016 and 2022.</title>
        <authorList>
            <person name="Ma X."/>
            <person name="Zhang X."/>
            <person name="Stodghill P."/>
            <person name="Rioux R."/>
            <person name="Babler B."/>
            <person name="Shrestha S."/>
            <person name="Babler B."/>
            <person name="Rivedal H."/>
            <person name="Frost K."/>
            <person name="Hao J."/>
            <person name="Secor G."/>
            <person name="Swingle B."/>
        </authorList>
    </citation>
    <scope>NUCLEOTIDE SEQUENCE [LARGE SCALE GENOMIC DNA]</scope>
    <source>
        <strain evidence="2 3">SR64</strain>
    </source>
</reference>
<evidence type="ECO:0000259" key="1">
    <source>
        <dbReference type="Pfam" id="PF12680"/>
    </source>
</evidence>
<protein>
    <submittedName>
        <fullName evidence="2">Nuclear transport factor 2 family protein</fullName>
    </submittedName>
</protein>